<protein>
    <submittedName>
        <fullName evidence="2">Uncharacterized protein</fullName>
    </submittedName>
</protein>
<feature type="transmembrane region" description="Helical" evidence="1">
    <location>
        <begin position="6"/>
        <end position="26"/>
    </location>
</feature>
<proteinExistence type="predicted"/>
<keyword evidence="1" id="KW-0472">Membrane</keyword>
<dbReference type="Proteomes" id="UP001212841">
    <property type="component" value="Unassembled WGS sequence"/>
</dbReference>
<keyword evidence="3" id="KW-1185">Reference proteome</keyword>
<evidence type="ECO:0000313" key="3">
    <source>
        <dbReference type="Proteomes" id="UP001212841"/>
    </source>
</evidence>
<gene>
    <name evidence="2" type="ORF">HK097_007339</name>
</gene>
<reference evidence="2" key="1">
    <citation type="submission" date="2020-05" db="EMBL/GenBank/DDBJ databases">
        <title>Phylogenomic resolution of chytrid fungi.</title>
        <authorList>
            <person name="Stajich J.E."/>
            <person name="Amses K."/>
            <person name="Simmons R."/>
            <person name="Seto K."/>
            <person name="Myers J."/>
            <person name="Bonds A."/>
            <person name="Quandt C.A."/>
            <person name="Barry K."/>
            <person name="Liu P."/>
            <person name="Grigoriev I."/>
            <person name="Longcore J.E."/>
            <person name="James T.Y."/>
        </authorList>
    </citation>
    <scope>NUCLEOTIDE SEQUENCE</scope>
    <source>
        <strain evidence="2">JEL0318</strain>
    </source>
</reference>
<organism evidence="2 3">
    <name type="scientific">Rhizophlyctis rosea</name>
    <dbReference type="NCBI Taxonomy" id="64517"/>
    <lineage>
        <taxon>Eukaryota</taxon>
        <taxon>Fungi</taxon>
        <taxon>Fungi incertae sedis</taxon>
        <taxon>Chytridiomycota</taxon>
        <taxon>Chytridiomycota incertae sedis</taxon>
        <taxon>Chytridiomycetes</taxon>
        <taxon>Rhizophlyctidales</taxon>
        <taxon>Rhizophlyctidaceae</taxon>
        <taxon>Rhizophlyctis</taxon>
    </lineage>
</organism>
<feature type="transmembrane region" description="Helical" evidence="1">
    <location>
        <begin position="70"/>
        <end position="94"/>
    </location>
</feature>
<dbReference type="AlphaFoldDB" id="A0AAD5SJP6"/>
<feature type="transmembrane region" description="Helical" evidence="1">
    <location>
        <begin position="187"/>
        <end position="207"/>
    </location>
</feature>
<keyword evidence="1" id="KW-0812">Transmembrane</keyword>
<evidence type="ECO:0000313" key="2">
    <source>
        <dbReference type="EMBL" id="KAJ3051649.1"/>
    </source>
</evidence>
<sequence length="292" mass="31879">MDPLKLVNISYMMNGLNISMSLYFALKSLRIAYRRRTCFWYLLVTLHTSLFLSVVTTVSDPIIWNKCHGGMFSCLAYGLFYLCVTSVGFYRLYIVSGRRKVYLGCWVGCGVGLVGSYGALCGPSNWLPLLPGYCVPTVPYAGNLAVTITQILCGTIIILAHGYEIWQYVRNTRALSMSGFIGYFEDLILCIVPAAMVTVGCSTATLLTDPTMFIPLVLSQSLVEGALMFEASMLLVNPVTGSTKESVMKSARGEQPELKSIPASAFESQTIRTTAPLSPLDGVRSKNGTMGD</sequence>
<evidence type="ECO:0000256" key="1">
    <source>
        <dbReference type="SAM" id="Phobius"/>
    </source>
</evidence>
<keyword evidence="1" id="KW-1133">Transmembrane helix</keyword>
<feature type="non-terminal residue" evidence="2">
    <location>
        <position position="292"/>
    </location>
</feature>
<dbReference type="EMBL" id="JADGJD010000371">
    <property type="protein sequence ID" value="KAJ3051649.1"/>
    <property type="molecule type" value="Genomic_DNA"/>
</dbReference>
<feature type="transmembrane region" description="Helical" evidence="1">
    <location>
        <begin position="101"/>
        <end position="120"/>
    </location>
</feature>
<feature type="transmembrane region" description="Helical" evidence="1">
    <location>
        <begin position="38"/>
        <end position="58"/>
    </location>
</feature>
<feature type="transmembrane region" description="Helical" evidence="1">
    <location>
        <begin position="140"/>
        <end position="166"/>
    </location>
</feature>
<comment type="caution">
    <text evidence="2">The sequence shown here is derived from an EMBL/GenBank/DDBJ whole genome shotgun (WGS) entry which is preliminary data.</text>
</comment>
<name>A0AAD5SJP6_9FUNG</name>
<accession>A0AAD5SJP6</accession>